<sequence length="104" mass="11854">MALLCYSIFYVTPTLLQMLNKFFGLPSFLFDAASYMVIYGAEFNGTLNASIYILKHQEFKECSTRFIYGVMGKTLPNEFNATKVLTARTIASSNIKFEPHSRMK</sequence>
<evidence type="ECO:0000313" key="1">
    <source>
        <dbReference type="Proteomes" id="UP000887540"/>
    </source>
</evidence>
<evidence type="ECO:0000313" key="2">
    <source>
        <dbReference type="WBParaSite" id="ACRNAN_scaffold18450.g14335.t1"/>
    </source>
</evidence>
<dbReference type="Proteomes" id="UP000887540">
    <property type="component" value="Unplaced"/>
</dbReference>
<name>A0A914D3K9_9BILA</name>
<keyword evidence="1" id="KW-1185">Reference proteome</keyword>
<proteinExistence type="predicted"/>
<dbReference type="WBParaSite" id="ACRNAN_scaffold18450.g14335.t1">
    <property type="protein sequence ID" value="ACRNAN_scaffold18450.g14335.t1"/>
    <property type="gene ID" value="ACRNAN_scaffold18450.g14335"/>
</dbReference>
<dbReference type="AlphaFoldDB" id="A0A914D3K9"/>
<protein>
    <submittedName>
        <fullName evidence="2">Uncharacterized protein</fullName>
    </submittedName>
</protein>
<accession>A0A914D3K9</accession>
<organism evidence="1 2">
    <name type="scientific">Acrobeloides nanus</name>
    <dbReference type="NCBI Taxonomy" id="290746"/>
    <lineage>
        <taxon>Eukaryota</taxon>
        <taxon>Metazoa</taxon>
        <taxon>Ecdysozoa</taxon>
        <taxon>Nematoda</taxon>
        <taxon>Chromadorea</taxon>
        <taxon>Rhabditida</taxon>
        <taxon>Tylenchina</taxon>
        <taxon>Cephalobomorpha</taxon>
        <taxon>Cephaloboidea</taxon>
        <taxon>Cephalobidae</taxon>
        <taxon>Acrobeloides</taxon>
    </lineage>
</organism>
<reference evidence="2" key="1">
    <citation type="submission" date="2022-11" db="UniProtKB">
        <authorList>
            <consortium name="WormBaseParasite"/>
        </authorList>
    </citation>
    <scope>IDENTIFICATION</scope>
</reference>